<dbReference type="Proteomes" id="UP000317909">
    <property type="component" value="Chromosome"/>
</dbReference>
<dbReference type="AlphaFoldDB" id="A0A517TXP2"/>
<dbReference type="EMBL" id="CP036339">
    <property type="protein sequence ID" value="QDT73140.1"/>
    <property type="molecule type" value="Genomic_DNA"/>
</dbReference>
<feature type="domain" description="Cupin type-2" evidence="2">
    <location>
        <begin position="32"/>
        <end position="99"/>
    </location>
</feature>
<protein>
    <submittedName>
        <fullName evidence="3">Cupin domain protein</fullName>
    </submittedName>
</protein>
<dbReference type="PANTHER" id="PTHR43346">
    <property type="entry name" value="LIGAND BINDING DOMAIN PROTEIN, PUTATIVE (AFU_ORTHOLOGUE AFUA_6G14370)-RELATED"/>
    <property type="match status" value="1"/>
</dbReference>
<dbReference type="InterPro" id="IPR013096">
    <property type="entry name" value="Cupin_2"/>
</dbReference>
<keyword evidence="4" id="KW-1185">Reference proteome</keyword>
<organism evidence="3 4">
    <name type="scientific">Lacipirellula limnantheis</name>
    <dbReference type="NCBI Taxonomy" id="2528024"/>
    <lineage>
        <taxon>Bacteria</taxon>
        <taxon>Pseudomonadati</taxon>
        <taxon>Planctomycetota</taxon>
        <taxon>Planctomycetia</taxon>
        <taxon>Pirellulales</taxon>
        <taxon>Lacipirellulaceae</taxon>
        <taxon>Lacipirellula</taxon>
    </lineage>
</organism>
<evidence type="ECO:0000313" key="4">
    <source>
        <dbReference type="Proteomes" id="UP000317909"/>
    </source>
</evidence>
<evidence type="ECO:0000256" key="1">
    <source>
        <dbReference type="SAM" id="MobiDB-lite"/>
    </source>
</evidence>
<sequence length="142" mass="15780">MKGFVQDIEELAVTNDEFRRVLYTAKNCQLVVMSLEPGAEIGMEVHKLDQFFRVEKGSGEAILDGVSTAIREGFAIVVPAGTKHNIVNTGSTPLKLYTLYAPPNHRDGVVHHTREDAEADNEHFDGKTTENEAILARDDRDK</sequence>
<gene>
    <name evidence="3" type="ORF">I41_23290</name>
</gene>
<proteinExistence type="predicted"/>
<reference evidence="3 4" key="1">
    <citation type="submission" date="2019-02" db="EMBL/GenBank/DDBJ databases">
        <title>Deep-cultivation of Planctomycetes and their phenomic and genomic characterization uncovers novel biology.</title>
        <authorList>
            <person name="Wiegand S."/>
            <person name="Jogler M."/>
            <person name="Boedeker C."/>
            <person name="Pinto D."/>
            <person name="Vollmers J."/>
            <person name="Rivas-Marin E."/>
            <person name="Kohn T."/>
            <person name="Peeters S.H."/>
            <person name="Heuer A."/>
            <person name="Rast P."/>
            <person name="Oberbeckmann S."/>
            <person name="Bunk B."/>
            <person name="Jeske O."/>
            <person name="Meyerdierks A."/>
            <person name="Storesund J.E."/>
            <person name="Kallscheuer N."/>
            <person name="Luecker S."/>
            <person name="Lage O.M."/>
            <person name="Pohl T."/>
            <person name="Merkel B.J."/>
            <person name="Hornburger P."/>
            <person name="Mueller R.-W."/>
            <person name="Bruemmer F."/>
            <person name="Labrenz M."/>
            <person name="Spormann A.M."/>
            <person name="Op den Camp H."/>
            <person name="Overmann J."/>
            <person name="Amann R."/>
            <person name="Jetten M.S.M."/>
            <person name="Mascher T."/>
            <person name="Medema M.H."/>
            <person name="Devos D.P."/>
            <person name="Kaster A.-K."/>
            <person name="Ovreas L."/>
            <person name="Rohde M."/>
            <person name="Galperin M.Y."/>
            <person name="Jogler C."/>
        </authorList>
    </citation>
    <scope>NUCLEOTIDE SEQUENCE [LARGE SCALE GENOMIC DNA]</scope>
    <source>
        <strain evidence="3 4">I41</strain>
    </source>
</reference>
<evidence type="ECO:0000313" key="3">
    <source>
        <dbReference type="EMBL" id="QDT73140.1"/>
    </source>
</evidence>
<dbReference type="PANTHER" id="PTHR43346:SF1">
    <property type="entry name" value="QUERCETIN 2,3-DIOXYGENASE-RELATED"/>
    <property type="match status" value="1"/>
</dbReference>
<accession>A0A517TXP2</accession>
<dbReference type="InterPro" id="IPR014710">
    <property type="entry name" value="RmlC-like_jellyroll"/>
</dbReference>
<dbReference type="RefSeq" id="WP_145432632.1">
    <property type="nucleotide sequence ID" value="NZ_CP036339.1"/>
</dbReference>
<dbReference type="InterPro" id="IPR011051">
    <property type="entry name" value="RmlC_Cupin_sf"/>
</dbReference>
<dbReference type="CDD" id="cd02223">
    <property type="entry name" value="cupin_Bh2720-like"/>
    <property type="match status" value="1"/>
</dbReference>
<dbReference type="Pfam" id="PF07883">
    <property type="entry name" value="Cupin_2"/>
    <property type="match status" value="1"/>
</dbReference>
<dbReference type="SUPFAM" id="SSF51182">
    <property type="entry name" value="RmlC-like cupins"/>
    <property type="match status" value="1"/>
</dbReference>
<dbReference type="KEGG" id="llh:I41_23290"/>
<evidence type="ECO:0000259" key="2">
    <source>
        <dbReference type="Pfam" id="PF07883"/>
    </source>
</evidence>
<dbReference type="InterPro" id="IPR052538">
    <property type="entry name" value="Flavonoid_dioxygenase-like"/>
</dbReference>
<name>A0A517TXP2_9BACT</name>
<dbReference type="Gene3D" id="2.60.120.10">
    <property type="entry name" value="Jelly Rolls"/>
    <property type="match status" value="1"/>
</dbReference>
<feature type="region of interest" description="Disordered" evidence="1">
    <location>
        <begin position="116"/>
        <end position="142"/>
    </location>
</feature>
<dbReference type="OrthoDB" id="259761at2"/>